<dbReference type="Proteomes" id="UP000321197">
    <property type="component" value="Unassembled WGS sequence"/>
</dbReference>
<dbReference type="GO" id="GO:0016747">
    <property type="term" value="F:acyltransferase activity, transferring groups other than amino-acyl groups"/>
    <property type="evidence" value="ECO:0007669"/>
    <property type="project" value="InterPro"/>
</dbReference>
<dbReference type="PANTHER" id="PTHR43877">
    <property type="entry name" value="AMINOALKYLPHOSPHONATE N-ACETYLTRANSFERASE-RELATED-RELATED"/>
    <property type="match status" value="1"/>
</dbReference>
<dbReference type="Pfam" id="PF00583">
    <property type="entry name" value="Acetyltransf_1"/>
    <property type="match status" value="1"/>
</dbReference>
<dbReference type="InterPro" id="IPR000182">
    <property type="entry name" value="GNAT_dom"/>
</dbReference>
<comment type="caution">
    <text evidence="4">The sequence shown here is derived from an EMBL/GenBank/DDBJ whole genome shotgun (WGS) entry which is preliminary data.</text>
</comment>
<accession>A0A511R5I9</accession>
<evidence type="ECO:0000313" key="5">
    <source>
        <dbReference type="Proteomes" id="UP000321197"/>
    </source>
</evidence>
<dbReference type="CDD" id="cd04301">
    <property type="entry name" value="NAT_SF"/>
    <property type="match status" value="1"/>
</dbReference>
<gene>
    <name evidence="4" type="ORF">MHY01S_30500</name>
</gene>
<evidence type="ECO:0000256" key="2">
    <source>
        <dbReference type="ARBA" id="ARBA00023315"/>
    </source>
</evidence>
<evidence type="ECO:0000313" key="4">
    <source>
        <dbReference type="EMBL" id="GEM84884.1"/>
    </source>
</evidence>
<reference evidence="4 5" key="1">
    <citation type="submission" date="2019-07" db="EMBL/GenBank/DDBJ databases">
        <title>Whole genome shotgun sequence of Meiothermus hypogaeus NBRC 106114.</title>
        <authorList>
            <person name="Hosoyama A."/>
            <person name="Uohara A."/>
            <person name="Ohji S."/>
            <person name="Ichikawa N."/>
        </authorList>
    </citation>
    <scope>NUCLEOTIDE SEQUENCE [LARGE SCALE GENOMIC DNA]</scope>
    <source>
        <strain evidence="4 5">NBRC 106114</strain>
    </source>
</reference>
<dbReference type="EMBL" id="BJXL01000141">
    <property type="protein sequence ID" value="GEM84884.1"/>
    <property type="molecule type" value="Genomic_DNA"/>
</dbReference>
<dbReference type="InterPro" id="IPR050832">
    <property type="entry name" value="Bact_Acetyltransf"/>
</dbReference>
<proteinExistence type="predicted"/>
<protein>
    <submittedName>
        <fullName evidence="4">GNAT family N-acetyltransferase</fullName>
    </submittedName>
</protein>
<dbReference type="SUPFAM" id="SSF55729">
    <property type="entry name" value="Acyl-CoA N-acyltransferases (Nat)"/>
    <property type="match status" value="1"/>
</dbReference>
<keyword evidence="2" id="KW-0012">Acyltransferase</keyword>
<dbReference type="Gene3D" id="3.40.630.30">
    <property type="match status" value="1"/>
</dbReference>
<dbReference type="InterPro" id="IPR016181">
    <property type="entry name" value="Acyl_CoA_acyltransferase"/>
</dbReference>
<keyword evidence="1 4" id="KW-0808">Transferase</keyword>
<feature type="domain" description="N-acetyltransferase" evidence="3">
    <location>
        <begin position="9"/>
        <end position="172"/>
    </location>
</feature>
<evidence type="ECO:0000256" key="1">
    <source>
        <dbReference type="ARBA" id="ARBA00022679"/>
    </source>
</evidence>
<dbReference type="AlphaFoldDB" id="A0A511R5I9"/>
<dbReference type="PROSITE" id="PS51186">
    <property type="entry name" value="GNAT"/>
    <property type="match status" value="1"/>
</dbReference>
<evidence type="ECO:0000259" key="3">
    <source>
        <dbReference type="PROSITE" id="PS51186"/>
    </source>
</evidence>
<sequence length="172" mass="19567">MSRVEIADLEIRPASLEQVEVACDILQEAARWLMARGETLWHLDELTPEHFRPVAQQGELFLAYLNLRAVGTFTCQRSDPLFWPQIPVGTSAFLHKVAVRREVAGQGVATAMVVWAKEQARAAGLSYLRLDTDFNRPKLRSFYERLGFTCVGEKHLTRLGYPLHVALYELKL</sequence>
<name>A0A511R5I9_9DEIN</name>
<organism evidence="4 5">
    <name type="scientific">Meiothermus hypogaeus NBRC 106114</name>
    <dbReference type="NCBI Taxonomy" id="1227553"/>
    <lineage>
        <taxon>Bacteria</taxon>
        <taxon>Thermotogati</taxon>
        <taxon>Deinococcota</taxon>
        <taxon>Deinococci</taxon>
        <taxon>Thermales</taxon>
        <taxon>Thermaceae</taxon>
        <taxon>Meiothermus</taxon>
    </lineage>
</organism>